<accession>A0A1F6WI17</accession>
<gene>
    <name evidence="1" type="ORF">A3B93_02095</name>
</gene>
<dbReference type="Proteomes" id="UP000179880">
    <property type="component" value="Unassembled WGS sequence"/>
</dbReference>
<evidence type="ECO:0000313" key="2">
    <source>
        <dbReference type="Proteomes" id="UP000179880"/>
    </source>
</evidence>
<dbReference type="AlphaFoldDB" id="A0A1F6WI17"/>
<protein>
    <submittedName>
        <fullName evidence="1">Uncharacterized protein</fullName>
    </submittedName>
</protein>
<evidence type="ECO:0000313" key="1">
    <source>
        <dbReference type="EMBL" id="OGI81530.1"/>
    </source>
</evidence>
<sequence length="89" mass="10768">MTIHQFIKERPYLVWYVKDLSKLDEASIVEHVLNYGDWDDVQTMIKILGIQKTAQIFRHKSTPDKFGRQNYRPEIKHYFNLYFNKYANA</sequence>
<organism evidence="1 2">
    <name type="scientific">Candidatus Nomurabacteria bacterium RIFCSPHIGHO2_02_FULL_42_24</name>
    <dbReference type="NCBI Taxonomy" id="1801757"/>
    <lineage>
        <taxon>Bacteria</taxon>
        <taxon>Candidatus Nomuraibacteriota</taxon>
    </lineage>
</organism>
<name>A0A1F6WI17_9BACT</name>
<proteinExistence type="predicted"/>
<dbReference type="EMBL" id="MFUH01000027">
    <property type="protein sequence ID" value="OGI81530.1"/>
    <property type="molecule type" value="Genomic_DNA"/>
</dbReference>
<reference evidence="1 2" key="1">
    <citation type="journal article" date="2016" name="Nat. Commun.">
        <title>Thousands of microbial genomes shed light on interconnected biogeochemical processes in an aquifer system.</title>
        <authorList>
            <person name="Anantharaman K."/>
            <person name="Brown C.T."/>
            <person name="Hug L.A."/>
            <person name="Sharon I."/>
            <person name="Castelle C.J."/>
            <person name="Probst A.J."/>
            <person name="Thomas B.C."/>
            <person name="Singh A."/>
            <person name="Wilkins M.J."/>
            <person name="Karaoz U."/>
            <person name="Brodie E.L."/>
            <person name="Williams K.H."/>
            <person name="Hubbard S.S."/>
            <person name="Banfield J.F."/>
        </authorList>
    </citation>
    <scope>NUCLEOTIDE SEQUENCE [LARGE SCALE GENOMIC DNA]</scope>
</reference>
<comment type="caution">
    <text evidence="1">The sequence shown here is derived from an EMBL/GenBank/DDBJ whole genome shotgun (WGS) entry which is preliminary data.</text>
</comment>